<dbReference type="InterPro" id="IPR035236">
    <property type="entry name" value="ProQ_C"/>
</dbReference>
<comment type="subcellular location">
    <subcellularLocation>
        <location evidence="4">Cytoplasm</location>
    </subcellularLocation>
</comment>
<dbReference type="HAMAP" id="MF_00749">
    <property type="entry name" value="ProQ"/>
    <property type="match status" value="1"/>
</dbReference>
<keyword evidence="8" id="KW-1185">Reference proteome</keyword>
<organism evidence="7 8">
    <name type="scientific">Seminibacterium arietis</name>
    <dbReference type="NCBI Taxonomy" id="1173502"/>
    <lineage>
        <taxon>Bacteria</taxon>
        <taxon>Pseudomonadati</taxon>
        <taxon>Pseudomonadota</taxon>
        <taxon>Gammaproteobacteria</taxon>
        <taxon>Pasteurellales</taxon>
        <taxon>Pasteurellaceae</taxon>
        <taxon>Seminibacterium</taxon>
    </lineage>
</organism>
<evidence type="ECO:0000256" key="1">
    <source>
        <dbReference type="ARBA" id="ARBA00022490"/>
    </source>
</evidence>
<protein>
    <recommendedName>
        <fullName evidence="4">RNA chaperone ProQ</fullName>
    </recommendedName>
</protein>
<feature type="compositionally biased region" description="Basic and acidic residues" evidence="5">
    <location>
        <begin position="116"/>
        <end position="150"/>
    </location>
</feature>
<dbReference type="PANTHER" id="PTHR38106:SF1">
    <property type="entry name" value="RNA CHAPERONE PROQ"/>
    <property type="match status" value="1"/>
</dbReference>
<comment type="caution">
    <text evidence="7">The sequence shown here is derived from an EMBL/GenBank/DDBJ whole genome shotgun (WGS) entry which is preliminary data.</text>
</comment>
<comment type="similarity">
    <text evidence="4">Belongs to the ProQ family.</text>
</comment>
<dbReference type="Gene3D" id="1.10.1710.10">
    <property type="entry name" value="ProQ/FinO domain"/>
    <property type="match status" value="1"/>
</dbReference>
<dbReference type="InterPro" id="IPR036442">
    <property type="entry name" value="ProQ/FinO_sf"/>
</dbReference>
<dbReference type="Pfam" id="PF04352">
    <property type="entry name" value="ProQ"/>
    <property type="match status" value="1"/>
</dbReference>
<feature type="domain" description="ProQ/FinO" evidence="6">
    <location>
        <begin position="6"/>
        <end position="120"/>
    </location>
</feature>
<accession>A0ABW3I7J7</accession>
<evidence type="ECO:0000313" key="8">
    <source>
        <dbReference type="Proteomes" id="UP001596996"/>
    </source>
</evidence>
<dbReference type="InterPro" id="IPR016103">
    <property type="entry name" value="ProQ/FinO"/>
</dbReference>
<evidence type="ECO:0000256" key="5">
    <source>
        <dbReference type="SAM" id="MobiDB-lite"/>
    </source>
</evidence>
<dbReference type="SMART" id="SM00945">
    <property type="entry name" value="ProQ"/>
    <property type="match status" value="1"/>
</dbReference>
<reference evidence="8" key="1">
    <citation type="journal article" date="2019" name="Int. J. Syst. Evol. Microbiol.">
        <title>The Global Catalogue of Microorganisms (GCM) 10K type strain sequencing project: providing services to taxonomists for standard genome sequencing and annotation.</title>
        <authorList>
            <consortium name="The Broad Institute Genomics Platform"/>
            <consortium name="The Broad Institute Genome Sequencing Center for Infectious Disease"/>
            <person name="Wu L."/>
            <person name="Ma J."/>
        </authorList>
    </citation>
    <scope>NUCLEOTIDE SEQUENCE [LARGE SCALE GENOMIC DNA]</scope>
    <source>
        <strain evidence="8">CCUG 61707</strain>
    </source>
</reference>
<comment type="function">
    <text evidence="4">RNA chaperone with significant RNA binding, RNA strand exchange and RNA duplexing activities.</text>
</comment>
<keyword evidence="1 4" id="KW-0963">Cytoplasm</keyword>
<evidence type="ECO:0000259" key="6">
    <source>
        <dbReference type="SMART" id="SM00945"/>
    </source>
</evidence>
<keyword evidence="3 4" id="KW-0143">Chaperone</keyword>
<keyword evidence="2 4" id="KW-0694">RNA-binding</keyword>
<evidence type="ECO:0000256" key="3">
    <source>
        <dbReference type="ARBA" id="ARBA00023186"/>
    </source>
</evidence>
<dbReference type="EMBL" id="JBHTJN010000004">
    <property type="protein sequence ID" value="MFD0965510.1"/>
    <property type="molecule type" value="Genomic_DNA"/>
</dbReference>
<feature type="region of interest" description="Disordered" evidence="5">
    <location>
        <begin position="116"/>
        <end position="166"/>
    </location>
</feature>
<dbReference type="NCBIfam" id="NF003434">
    <property type="entry name" value="PRK04950.1"/>
    <property type="match status" value="1"/>
</dbReference>
<dbReference type="PANTHER" id="PTHR38106">
    <property type="entry name" value="RNA CHAPERONE PROQ"/>
    <property type="match status" value="1"/>
</dbReference>
<name>A0ABW3I7J7_9PAST</name>
<sequence>MTAESQKLTNNKDVIAYLVEKFPLCFSLEGEAKPLKIGLFQELADALSGDEKVSKTQLRQALRQYTLSWRYLRCCKAGVQRVDLQGNPCGELTEEHAQHALTQLSEAKAKLAERKAIEKKQKEKRSKDASHHSKDKSLKDSNSKQHDKSYKNNRKKGGHGTKLRLKPLDLSTLQRGNKVNVRMGGAAKNAVVLEVQKETVRVELENGLVVSVAAEHLFA</sequence>
<evidence type="ECO:0000313" key="7">
    <source>
        <dbReference type="EMBL" id="MFD0965510.1"/>
    </source>
</evidence>
<dbReference type="RefSeq" id="WP_380818325.1">
    <property type="nucleotide sequence ID" value="NZ_JBHTJN010000004.1"/>
</dbReference>
<dbReference type="InterPro" id="IPR023529">
    <property type="entry name" value="ProQ"/>
</dbReference>
<dbReference type="Pfam" id="PF17516">
    <property type="entry name" value="ProQ_C"/>
    <property type="match status" value="1"/>
</dbReference>
<evidence type="ECO:0000256" key="2">
    <source>
        <dbReference type="ARBA" id="ARBA00022884"/>
    </source>
</evidence>
<gene>
    <name evidence="4 7" type="primary">proQ</name>
    <name evidence="7" type="ORF">ACFQ02_01335</name>
</gene>
<proteinExistence type="inferred from homology"/>
<feature type="compositionally biased region" description="Basic residues" evidence="5">
    <location>
        <begin position="151"/>
        <end position="165"/>
    </location>
</feature>
<evidence type="ECO:0000256" key="4">
    <source>
        <dbReference type="HAMAP-Rule" id="MF_00749"/>
    </source>
</evidence>
<dbReference type="Proteomes" id="UP001596996">
    <property type="component" value="Unassembled WGS sequence"/>
</dbReference>
<dbReference type="SUPFAM" id="SSF48657">
    <property type="entry name" value="FinO-like"/>
    <property type="match status" value="1"/>
</dbReference>